<dbReference type="InterPro" id="IPR036663">
    <property type="entry name" value="Fumarylacetoacetase_C_sf"/>
</dbReference>
<dbReference type="Pfam" id="PF01557">
    <property type="entry name" value="FAA_hydrolase"/>
    <property type="match status" value="1"/>
</dbReference>
<dbReference type="SUPFAM" id="SSF56529">
    <property type="entry name" value="FAH"/>
    <property type="match status" value="1"/>
</dbReference>
<keyword evidence="4" id="KW-0378">Hydrolase</keyword>
<dbReference type="RefSeq" id="WP_161258928.1">
    <property type="nucleotide sequence ID" value="NZ_WXEY01000013.1"/>
</dbReference>
<dbReference type="GO" id="GO:0046872">
    <property type="term" value="F:metal ion binding"/>
    <property type="evidence" value="ECO:0007669"/>
    <property type="project" value="UniProtKB-KW"/>
</dbReference>
<accession>A0A845L5S7</accession>
<dbReference type="EMBL" id="WXEY01000013">
    <property type="protein sequence ID" value="MZP30405.1"/>
    <property type="molecule type" value="Genomic_DNA"/>
</dbReference>
<comment type="caution">
    <text evidence="4">The sequence shown here is derived from an EMBL/GenBank/DDBJ whole genome shotgun (WGS) entry which is preliminary data.</text>
</comment>
<dbReference type="InterPro" id="IPR011234">
    <property type="entry name" value="Fumarylacetoacetase-like_C"/>
</dbReference>
<evidence type="ECO:0000256" key="1">
    <source>
        <dbReference type="ARBA" id="ARBA00010211"/>
    </source>
</evidence>
<gene>
    <name evidence="4" type="ORF">GTO91_11845</name>
</gene>
<dbReference type="GO" id="GO:0018773">
    <property type="term" value="F:acetylpyruvate hydrolase activity"/>
    <property type="evidence" value="ECO:0007669"/>
    <property type="project" value="TreeGrafter"/>
</dbReference>
<dbReference type="PANTHER" id="PTHR11820:SF7">
    <property type="entry name" value="ACYLPYRUVASE FAHD1, MITOCHONDRIAL"/>
    <property type="match status" value="1"/>
</dbReference>
<keyword evidence="5" id="KW-1185">Reference proteome</keyword>
<comment type="similarity">
    <text evidence="1">Belongs to the FAH family.</text>
</comment>
<evidence type="ECO:0000313" key="4">
    <source>
        <dbReference type="EMBL" id="MZP30405.1"/>
    </source>
</evidence>
<evidence type="ECO:0000313" key="5">
    <source>
        <dbReference type="Proteomes" id="UP000463470"/>
    </source>
</evidence>
<reference evidence="4 5" key="1">
    <citation type="submission" date="2020-01" db="EMBL/GenBank/DDBJ databases">
        <title>Whole-genome sequence of Heliobacterium undosum DSM 13378.</title>
        <authorList>
            <person name="Kyndt J.A."/>
            <person name="Meyer T.E."/>
        </authorList>
    </citation>
    <scope>NUCLEOTIDE SEQUENCE [LARGE SCALE GENOMIC DNA]</scope>
    <source>
        <strain evidence="4 5">DSM 13378</strain>
    </source>
</reference>
<keyword evidence="2" id="KW-0479">Metal-binding</keyword>
<dbReference type="PANTHER" id="PTHR11820">
    <property type="entry name" value="ACYLPYRUVASE"/>
    <property type="match status" value="1"/>
</dbReference>
<proteinExistence type="inferred from homology"/>
<organism evidence="4 5">
    <name type="scientific">Heliomicrobium undosum</name>
    <dbReference type="NCBI Taxonomy" id="121734"/>
    <lineage>
        <taxon>Bacteria</taxon>
        <taxon>Bacillati</taxon>
        <taxon>Bacillota</taxon>
        <taxon>Clostridia</taxon>
        <taxon>Eubacteriales</taxon>
        <taxon>Heliobacteriaceae</taxon>
        <taxon>Heliomicrobium</taxon>
    </lineage>
</organism>
<evidence type="ECO:0000259" key="3">
    <source>
        <dbReference type="Pfam" id="PF01557"/>
    </source>
</evidence>
<name>A0A845L5S7_9FIRM</name>
<dbReference type="Proteomes" id="UP000463470">
    <property type="component" value="Unassembled WGS sequence"/>
</dbReference>
<evidence type="ECO:0000256" key="2">
    <source>
        <dbReference type="ARBA" id="ARBA00022723"/>
    </source>
</evidence>
<dbReference type="Gene3D" id="3.90.850.10">
    <property type="entry name" value="Fumarylacetoacetase-like, C-terminal domain"/>
    <property type="match status" value="1"/>
</dbReference>
<protein>
    <submittedName>
        <fullName evidence="4">FAA hydrolase family protein</fullName>
    </submittedName>
</protein>
<sequence>MDVRNIYCVGWNYRLHAQELQNEVPEAPILFTKPTHALVEMQGQTVLLPGERGSVHYEAELVLLIDRAYEPGMSVNDLVRQMALGLDMTLRDKQNDIKRRGQPWLECKGFRNGALISRAIPFPGLKRLGERDFRLLKNGVEVQRGNAAQMVFSPQLLVDYCGNRFGLGAGDILYTGTPVGVGPVMSGDHLALFWGDDLLGECTVQLEGV</sequence>
<dbReference type="AlphaFoldDB" id="A0A845L5S7"/>
<dbReference type="OrthoDB" id="9805307at2"/>
<feature type="domain" description="Fumarylacetoacetase-like C-terminal" evidence="3">
    <location>
        <begin position="6"/>
        <end position="189"/>
    </location>
</feature>